<evidence type="ECO:0000256" key="1">
    <source>
        <dbReference type="ARBA" id="ARBA00022636"/>
    </source>
</evidence>
<dbReference type="AlphaFoldDB" id="A0A1Q9HR36"/>
<dbReference type="GO" id="GO:0035438">
    <property type="term" value="F:cyclic-di-GMP binding"/>
    <property type="evidence" value="ECO:0007669"/>
    <property type="project" value="InterPro"/>
</dbReference>
<dbReference type="InterPro" id="IPR009875">
    <property type="entry name" value="PilZ_domain"/>
</dbReference>
<gene>
    <name evidence="7" type="ORF">BIY22_02060</name>
</gene>
<feature type="domain" description="PilZ" evidence="5">
    <location>
        <begin position="134"/>
        <end position="236"/>
    </location>
</feature>
<evidence type="ECO:0000259" key="6">
    <source>
        <dbReference type="Pfam" id="PF12945"/>
    </source>
</evidence>
<dbReference type="Pfam" id="PF12945">
    <property type="entry name" value="PilZNR"/>
    <property type="match status" value="1"/>
</dbReference>
<keyword evidence="3" id="KW-0975">Bacterial flagellum</keyword>
<accession>A0A1Q9HR36</accession>
<dbReference type="InterPro" id="IPR009926">
    <property type="entry name" value="T3SS_YcgR_PilZN"/>
</dbReference>
<evidence type="ECO:0000256" key="3">
    <source>
        <dbReference type="ARBA" id="ARBA00023143"/>
    </source>
</evidence>
<sequence length="246" mass="26979">MNTLQGTSSATSAQQNSGTAQIQTTIKSIDGLAMLDHGRELSVNIVTPVGTGFRAKSNLIGTHSNHMILLELPKLNEDKLQAFFQEGFWATINAISPRGEGAVLTFRSQILHVIRTPIAMIAMSIPQTMQAAPLRNEPRYEVSLNAKAHSTNHRIDCDIKDLSKSGCLYVTSSLSRPFNVGEAVELHLSTEATRGQQFQPLTGRICNVKQASQKRRYGVMFNDDGKKVARALLDNLKFDGSKLSLQ</sequence>
<evidence type="ECO:0000259" key="5">
    <source>
        <dbReference type="Pfam" id="PF07238"/>
    </source>
</evidence>
<name>A0A1Q9HR36_9VIBR</name>
<dbReference type="SUPFAM" id="SSF141371">
    <property type="entry name" value="PilZ domain-like"/>
    <property type="match status" value="2"/>
</dbReference>
<dbReference type="Proteomes" id="UP000186313">
    <property type="component" value="Unassembled WGS sequence"/>
</dbReference>
<evidence type="ECO:0000313" key="8">
    <source>
        <dbReference type="Proteomes" id="UP000186313"/>
    </source>
</evidence>
<evidence type="ECO:0000256" key="4">
    <source>
        <dbReference type="SAM" id="MobiDB-lite"/>
    </source>
</evidence>
<reference evidence="7 8" key="1">
    <citation type="submission" date="2016-09" db="EMBL/GenBank/DDBJ databases">
        <title>Genomic Taxonomy of the Vibrionaceae.</title>
        <authorList>
            <person name="Gonzalez-Castillo A."/>
            <person name="Gomez-Gil B."/>
            <person name="Enciso-Ibarra K."/>
        </authorList>
    </citation>
    <scope>NUCLEOTIDE SEQUENCE [LARGE SCALE GENOMIC DNA]</scope>
    <source>
        <strain evidence="7 8">CAIM 703</strain>
    </source>
</reference>
<evidence type="ECO:0000256" key="2">
    <source>
        <dbReference type="ARBA" id="ARBA00022741"/>
    </source>
</evidence>
<dbReference type="Pfam" id="PF07238">
    <property type="entry name" value="PilZ"/>
    <property type="match status" value="1"/>
</dbReference>
<keyword evidence="2" id="KW-0547">Nucleotide-binding</keyword>
<protein>
    <submittedName>
        <fullName evidence="7">Cation tolerance protein CutA</fullName>
    </submittedName>
</protein>
<dbReference type="STRING" id="1381081.BIY22_02060"/>
<organism evidence="7 8">
    <name type="scientific">Vibrio panuliri</name>
    <dbReference type="NCBI Taxonomy" id="1381081"/>
    <lineage>
        <taxon>Bacteria</taxon>
        <taxon>Pseudomonadati</taxon>
        <taxon>Pseudomonadota</taxon>
        <taxon>Gammaproteobacteria</taxon>
        <taxon>Vibrionales</taxon>
        <taxon>Vibrionaceae</taxon>
        <taxon>Vibrio</taxon>
    </lineage>
</organism>
<dbReference type="Gene3D" id="2.40.10.220">
    <property type="entry name" value="predicted glycosyltransferase like domains"/>
    <property type="match status" value="1"/>
</dbReference>
<dbReference type="Gene3D" id="2.30.110.10">
    <property type="entry name" value="Electron Transport, Fmn-binding Protein, Chain A"/>
    <property type="match status" value="1"/>
</dbReference>
<dbReference type="EMBL" id="MJMJ01000001">
    <property type="protein sequence ID" value="OLQ93296.1"/>
    <property type="molecule type" value="Genomic_DNA"/>
</dbReference>
<keyword evidence="1" id="KW-0973">c-di-GMP</keyword>
<dbReference type="OrthoDB" id="5586887at2"/>
<feature type="region of interest" description="Disordered" evidence="4">
    <location>
        <begin position="1"/>
        <end position="20"/>
    </location>
</feature>
<feature type="domain" description="Type III secretion system flagellar brake protein YcgR PilZN" evidence="6">
    <location>
        <begin position="38"/>
        <end position="126"/>
    </location>
</feature>
<dbReference type="InterPro" id="IPR012349">
    <property type="entry name" value="Split_barrel_FMN-bd"/>
</dbReference>
<comment type="caution">
    <text evidence="7">The sequence shown here is derived from an EMBL/GenBank/DDBJ whole genome shotgun (WGS) entry which is preliminary data.</text>
</comment>
<evidence type="ECO:0000313" key="7">
    <source>
        <dbReference type="EMBL" id="OLQ93296.1"/>
    </source>
</evidence>
<proteinExistence type="predicted"/>
<dbReference type="RefSeq" id="WP_075705935.1">
    <property type="nucleotide sequence ID" value="NZ_MJMJ01000001.1"/>
</dbReference>